<proteinExistence type="predicted"/>
<evidence type="ECO:0000313" key="2">
    <source>
        <dbReference type="Proteomes" id="UP000242474"/>
    </source>
</evidence>
<dbReference type="Gene3D" id="3.80.10.10">
    <property type="entry name" value="Ribonuclease Inhibitor"/>
    <property type="match status" value="1"/>
</dbReference>
<organism evidence="1 2">
    <name type="scientific">Coemansia reversa (strain ATCC 12441 / NRRL 1564)</name>
    <dbReference type="NCBI Taxonomy" id="763665"/>
    <lineage>
        <taxon>Eukaryota</taxon>
        <taxon>Fungi</taxon>
        <taxon>Fungi incertae sedis</taxon>
        <taxon>Zoopagomycota</taxon>
        <taxon>Kickxellomycotina</taxon>
        <taxon>Kickxellomycetes</taxon>
        <taxon>Kickxellales</taxon>
        <taxon>Kickxellaceae</taxon>
        <taxon>Coemansia</taxon>
    </lineage>
</organism>
<keyword evidence="2" id="KW-1185">Reference proteome</keyword>
<protein>
    <recommendedName>
        <fullName evidence="3">F-box domain-containing protein</fullName>
    </recommendedName>
</protein>
<dbReference type="Proteomes" id="UP000242474">
    <property type="component" value="Unassembled WGS sequence"/>
</dbReference>
<accession>A0A2G5B7A1</accession>
<evidence type="ECO:0008006" key="3">
    <source>
        <dbReference type="Google" id="ProtNLM"/>
    </source>
</evidence>
<dbReference type="EMBL" id="KZ303511">
    <property type="protein sequence ID" value="PIA14906.1"/>
    <property type="molecule type" value="Genomic_DNA"/>
</dbReference>
<dbReference type="OrthoDB" id="5557687at2759"/>
<evidence type="ECO:0000313" key="1">
    <source>
        <dbReference type="EMBL" id="PIA14906.1"/>
    </source>
</evidence>
<dbReference type="AlphaFoldDB" id="A0A2G5B7A1"/>
<name>A0A2G5B7A1_COERN</name>
<dbReference type="InterPro" id="IPR032675">
    <property type="entry name" value="LRR_dom_sf"/>
</dbReference>
<sequence>MAAAQMLNTLAVQGSRSEEAAQCEIDQFWSIIFKQKWPVLTKLVVPVAHSELGPLILSKCASLQYLHIAQAGSSIHQEQNMQWATCLTQLNNIRYLNIASSNNEYEGCCIPKQLVTTVSWRSRLLGTLYLSRLCLSTDDLHLLLCMLPCLHTLWFTFNAADDSQLTNCKCIDGATHSNYCLRYLIVQEIKTTSREQPPAFTSNSSIKFSTQATPSSISTSAKALSACLQRLPVLNRCRLPMFTFPDSERYWLQRRFPRVEFKKYAPPY</sequence>
<gene>
    <name evidence="1" type="ORF">COEREDRAFT_82339</name>
</gene>
<reference evidence="1 2" key="1">
    <citation type="journal article" date="2015" name="Genome Biol. Evol.">
        <title>Phylogenomic analyses indicate that early fungi evolved digesting cell walls of algal ancestors of land plants.</title>
        <authorList>
            <person name="Chang Y."/>
            <person name="Wang S."/>
            <person name="Sekimoto S."/>
            <person name="Aerts A.L."/>
            <person name="Choi C."/>
            <person name="Clum A."/>
            <person name="LaButti K.M."/>
            <person name="Lindquist E.A."/>
            <person name="Yee Ngan C."/>
            <person name="Ohm R.A."/>
            <person name="Salamov A.A."/>
            <person name="Grigoriev I.V."/>
            <person name="Spatafora J.W."/>
            <person name="Berbee M.L."/>
        </authorList>
    </citation>
    <scope>NUCLEOTIDE SEQUENCE [LARGE SCALE GENOMIC DNA]</scope>
    <source>
        <strain evidence="1 2">NRRL 1564</strain>
    </source>
</reference>
<dbReference type="SUPFAM" id="SSF52047">
    <property type="entry name" value="RNI-like"/>
    <property type="match status" value="1"/>
</dbReference>